<evidence type="ECO:0000313" key="3">
    <source>
        <dbReference type="RefSeq" id="XP_011638922.1"/>
    </source>
</evidence>
<evidence type="ECO:0000313" key="2">
    <source>
        <dbReference type="Proteomes" id="UP000504615"/>
    </source>
</evidence>
<feature type="region of interest" description="Disordered" evidence="1">
    <location>
        <begin position="1"/>
        <end position="29"/>
    </location>
</feature>
<dbReference type="GeneID" id="105428347"/>
<gene>
    <name evidence="3" type="primary">LOC105428347</name>
</gene>
<feature type="region of interest" description="Disordered" evidence="1">
    <location>
        <begin position="59"/>
        <end position="89"/>
    </location>
</feature>
<dbReference type="AlphaFoldDB" id="A0A6I9WDF7"/>
<organism evidence="2 3">
    <name type="scientific">Pogonomyrmex barbatus</name>
    <name type="common">red harvester ant</name>
    <dbReference type="NCBI Taxonomy" id="144034"/>
    <lineage>
        <taxon>Eukaryota</taxon>
        <taxon>Metazoa</taxon>
        <taxon>Ecdysozoa</taxon>
        <taxon>Arthropoda</taxon>
        <taxon>Hexapoda</taxon>
        <taxon>Insecta</taxon>
        <taxon>Pterygota</taxon>
        <taxon>Neoptera</taxon>
        <taxon>Endopterygota</taxon>
        <taxon>Hymenoptera</taxon>
        <taxon>Apocrita</taxon>
        <taxon>Aculeata</taxon>
        <taxon>Formicoidea</taxon>
        <taxon>Formicidae</taxon>
        <taxon>Myrmicinae</taxon>
        <taxon>Pogonomyrmex</taxon>
    </lineage>
</organism>
<reference evidence="3" key="1">
    <citation type="submission" date="2025-08" db="UniProtKB">
        <authorList>
            <consortium name="RefSeq"/>
        </authorList>
    </citation>
    <scope>IDENTIFICATION</scope>
</reference>
<keyword evidence="2" id="KW-1185">Reference proteome</keyword>
<accession>A0A6I9WDF7</accession>
<protein>
    <submittedName>
        <fullName evidence="3">Uncharacterized protein LOC105428347 isoform X3</fullName>
    </submittedName>
</protein>
<name>A0A6I9WDF7_9HYME</name>
<dbReference type="Proteomes" id="UP000504615">
    <property type="component" value="Unplaced"/>
</dbReference>
<dbReference type="RefSeq" id="XP_011638922.1">
    <property type="nucleotide sequence ID" value="XM_011640620.2"/>
</dbReference>
<evidence type="ECO:0000256" key="1">
    <source>
        <dbReference type="SAM" id="MobiDB-lite"/>
    </source>
</evidence>
<sequence length="108" mass="11832">MSAETGRVFGGGSFHGDPDLKTAARRFSRPLGRVNARTGIATGARRPFLRSETVNLTRSAVNQPRYRQAADEKKKRKGKKENPMVSAGQAKFLPGIAVPSIVIRLQRN</sequence>
<proteinExistence type="predicted"/>